<comment type="subcellular location">
    <subcellularLocation>
        <location evidence="2">Membrane</location>
        <topology evidence="2">Single-pass membrane protein</topology>
    </subcellularLocation>
</comment>
<dbReference type="InterPro" id="IPR036396">
    <property type="entry name" value="Cyt_P450_sf"/>
</dbReference>
<name>A0AAN7RGI4_TRANT</name>
<dbReference type="InterPro" id="IPR002401">
    <property type="entry name" value="Cyt_P450_E_grp-I"/>
</dbReference>
<keyword evidence="9 12" id="KW-0408">Iron</keyword>
<keyword evidence="11" id="KW-0472">Membrane</keyword>
<protein>
    <recommendedName>
        <fullName evidence="16">Cytochrome P450 87A3</fullName>
    </recommendedName>
</protein>
<evidence type="ECO:0000313" key="14">
    <source>
        <dbReference type="EMBL" id="KAK4802100.1"/>
    </source>
</evidence>
<keyword evidence="6 12" id="KW-0479">Metal-binding</keyword>
<evidence type="ECO:0000256" key="7">
    <source>
        <dbReference type="ARBA" id="ARBA00022989"/>
    </source>
</evidence>
<dbReference type="Pfam" id="PF00067">
    <property type="entry name" value="p450"/>
    <property type="match status" value="1"/>
</dbReference>
<dbReference type="Gene3D" id="1.10.630.10">
    <property type="entry name" value="Cytochrome P450"/>
    <property type="match status" value="1"/>
</dbReference>
<dbReference type="PANTHER" id="PTHR24286:SF11">
    <property type="entry name" value="CYTOCHROME P450, FAMILY 87, SUBFAMILY A, POLYPEPTIDE 2"/>
    <property type="match status" value="1"/>
</dbReference>
<dbReference type="CDD" id="cd11043">
    <property type="entry name" value="CYP90-like"/>
    <property type="match status" value="1"/>
</dbReference>
<comment type="caution">
    <text evidence="14">The sequence shown here is derived from an EMBL/GenBank/DDBJ whole genome shotgun (WGS) entry which is preliminary data.</text>
</comment>
<dbReference type="SUPFAM" id="SSF48264">
    <property type="entry name" value="Cytochrome P450"/>
    <property type="match status" value="1"/>
</dbReference>
<dbReference type="PANTHER" id="PTHR24286">
    <property type="entry name" value="CYTOCHROME P450 26"/>
    <property type="match status" value="1"/>
</dbReference>
<dbReference type="PRINTS" id="PR00463">
    <property type="entry name" value="EP450I"/>
</dbReference>
<evidence type="ECO:0000256" key="11">
    <source>
        <dbReference type="ARBA" id="ARBA00023136"/>
    </source>
</evidence>
<keyword evidence="7" id="KW-1133">Transmembrane helix</keyword>
<gene>
    <name evidence="14" type="ORF">SAY86_000303</name>
</gene>
<organism evidence="14 15">
    <name type="scientific">Trapa natans</name>
    <name type="common">Water chestnut</name>
    <dbReference type="NCBI Taxonomy" id="22666"/>
    <lineage>
        <taxon>Eukaryota</taxon>
        <taxon>Viridiplantae</taxon>
        <taxon>Streptophyta</taxon>
        <taxon>Embryophyta</taxon>
        <taxon>Tracheophyta</taxon>
        <taxon>Spermatophyta</taxon>
        <taxon>Magnoliopsida</taxon>
        <taxon>eudicotyledons</taxon>
        <taxon>Gunneridae</taxon>
        <taxon>Pentapetalae</taxon>
        <taxon>rosids</taxon>
        <taxon>malvids</taxon>
        <taxon>Myrtales</taxon>
        <taxon>Lythraceae</taxon>
        <taxon>Trapa</taxon>
    </lineage>
</organism>
<dbReference type="GO" id="GO:0016705">
    <property type="term" value="F:oxidoreductase activity, acting on paired donors, with incorporation or reduction of molecular oxygen"/>
    <property type="evidence" value="ECO:0007669"/>
    <property type="project" value="InterPro"/>
</dbReference>
<dbReference type="AlphaFoldDB" id="A0AAN7RGI4"/>
<proteinExistence type="inferred from homology"/>
<evidence type="ECO:0000256" key="5">
    <source>
        <dbReference type="ARBA" id="ARBA00022692"/>
    </source>
</evidence>
<dbReference type="EMBL" id="JAXQNO010000002">
    <property type="protein sequence ID" value="KAK4802100.1"/>
    <property type="molecule type" value="Genomic_DNA"/>
</dbReference>
<evidence type="ECO:0000256" key="3">
    <source>
        <dbReference type="ARBA" id="ARBA00010617"/>
    </source>
</evidence>
<dbReference type="GO" id="GO:0016125">
    <property type="term" value="P:sterol metabolic process"/>
    <property type="evidence" value="ECO:0007669"/>
    <property type="project" value="TreeGrafter"/>
</dbReference>
<reference evidence="14 15" key="1">
    <citation type="journal article" date="2023" name="Hortic Res">
        <title>Pangenome of water caltrop reveals structural variations and asymmetric subgenome divergence after allopolyploidization.</title>
        <authorList>
            <person name="Zhang X."/>
            <person name="Chen Y."/>
            <person name="Wang L."/>
            <person name="Yuan Y."/>
            <person name="Fang M."/>
            <person name="Shi L."/>
            <person name="Lu R."/>
            <person name="Comes H.P."/>
            <person name="Ma Y."/>
            <person name="Chen Y."/>
            <person name="Huang G."/>
            <person name="Zhou Y."/>
            <person name="Zheng Z."/>
            <person name="Qiu Y."/>
        </authorList>
    </citation>
    <scope>NUCLEOTIDE SEQUENCE [LARGE SCALE GENOMIC DNA]</scope>
    <source>
        <strain evidence="14">F231</strain>
    </source>
</reference>
<evidence type="ECO:0000256" key="1">
    <source>
        <dbReference type="ARBA" id="ARBA00001971"/>
    </source>
</evidence>
<dbReference type="GO" id="GO:0016020">
    <property type="term" value="C:membrane"/>
    <property type="evidence" value="ECO:0007669"/>
    <property type="project" value="UniProtKB-SubCell"/>
</dbReference>
<dbReference type="Proteomes" id="UP001346149">
    <property type="component" value="Unassembled WGS sequence"/>
</dbReference>
<sequence length="575" mass="65426">MWAMCIVTFIVVAALHIWVYKWRNPKRNGKLPPGSMGLPLLGETLQFFAPYRTHDISPFIKERLKRYGPIFKTHLLGQSMIVSTDADLNYFVFQQEGSLFQSCYPYTLSETFGEQNMGSLHGFLFKYLKNIVLSLFGPVSLQTMLPEVEKTVVHRLKQWSFRNMVEAKDEIANVIFSLTAGKLISYDSDNSSENIRANFATFIKGLISFPVNIPGTAFHKCLQGRKNAMRMLKKLLQERRANPRKQQRDFFDYVLEELDKEGTMMNETMALNLIFLLLFASYETVSEALTLGMKFLSDHPSVLQRLTDEHDAILRQREEEGADSGITWGEYKSMAYTFQFINETLRLANIVPGIFRKVLKDIQFKGYTIPEGWGLIVCPPAVHLNPSIYEDPLTFDPSRWEGIDTSNASKQFMAFGGGMRLCVGADFAKLQMAVFLHCLVTKYRWEIVGGGGVVRSPGLQFPNGLHVRIKDRESAINQIGKKEFSHASRCVNLQKLWFYGIGIADAIINFEAHNLRDISGDYCRKLSDTTLSLIVAMHELLECLQLGPDFCERITSDAIKAMAIFCNKLKKLMLL</sequence>
<feature type="binding site" description="axial binding residue" evidence="12">
    <location>
        <position position="422"/>
    </location>
    <ligand>
        <name>heme</name>
        <dbReference type="ChEBI" id="CHEBI:30413"/>
    </ligand>
    <ligandPart>
        <name>Fe</name>
        <dbReference type="ChEBI" id="CHEBI:18248"/>
    </ligandPart>
</feature>
<comment type="cofactor">
    <cofactor evidence="1 12">
        <name>heme</name>
        <dbReference type="ChEBI" id="CHEBI:30413"/>
    </cofactor>
</comment>
<dbReference type="FunFam" id="1.10.630.10:FF:000020">
    <property type="entry name" value="Cytochrome P450 family protein"/>
    <property type="match status" value="1"/>
</dbReference>
<dbReference type="GO" id="GO:0020037">
    <property type="term" value="F:heme binding"/>
    <property type="evidence" value="ECO:0007669"/>
    <property type="project" value="InterPro"/>
</dbReference>
<evidence type="ECO:0000256" key="12">
    <source>
        <dbReference type="PIRSR" id="PIRSR602401-1"/>
    </source>
</evidence>
<evidence type="ECO:0000256" key="9">
    <source>
        <dbReference type="ARBA" id="ARBA00023004"/>
    </source>
</evidence>
<dbReference type="GO" id="GO:0005506">
    <property type="term" value="F:iron ion binding"/>
    <property type="evidence" value="ECO:0007669"/>
    <property type="project" value="InterPro"/>
</dbReference>
<dbReference type="InterPro" id="IPR001128">
    <property type="entry name" value="Cyt_P450"/>
</dbReference>
<dbReference type="GO" id="GO:0004497">
    <property type="term" value="F:monooxygenase activity"/>
    <property type="evidence" value="ECO:0007669"/>
    <property type="project" value="UniProtKB-KW"/>
</dbReference>
<keyword evidence="5" id="KW-0812">Transmembrane</keyword>
<dbReference type="PRINTS" id="PR00385">
    <property type="entry name" value="P450"/>
</dbReference>
<evidence type="ECO:0000256" key="4">
    <source>
        <dbReference type="ARBA" id="ARBA00022617"/>
    </source>
</evidence>
<keyword evidence="15" id="KW-1185">Reference proteome</keyword>
<keyword evidence="10 13" id="KW-0503">Monooxygenase</keyword>
<comment type="similarity">
    <text evidence="3 13">Belongs to the cytochrome P450 family.</text>
</comment>
<evidence type="ECO:0008006" key="16">
    <source>
        <dbReference type="Google" id="ProtNLM"/>
    </source>
</evidence>
<evidence type="ECO:0000256" key="6">
    <source>
        <dbReference type="ARBA" id="ARBA00022723"/>
    </source>
</evidence>
<keyword evidence="8 13" id="KW-0560">Oxidoreductase</keyword>
<accession>A0AAN7RGI4</accession>
<dbReference type="PROSITE" id="PS00086">
    <property type="entry name" value="CYTOCHROME_P450"/>
    <property type="match status" value="1"/>
</dbReference>
<dbReference type="InterPro" id="IPR017972">
    <property type="entry name" value="Cyt_P450_CS"/>
</dbReference>
<evidence type="ECO:0000256" key="13">
    <source>
        <dbReference type="RuleBase" id="RU000461"/>
    </source>
</evidence>
<evidence type="ECO:0000256" key="8">
    <source>
        <dbReference type="ARBA" id="ARBA00023002"/>
    </source>
</evidence>
<evidence type="ECO:0000256" key="2">
    <source>
        <dbReference type="ARBA" id="ARBA00004167"/>
    </source>
</evidence>
<evidence type="ECO:0000256" key="10">
    <source>
        <dbReference type="ARBA" id="ARBA00023033"/>
    </source>
</evidence>
<dbReference type="GO" id="GO:0016132">
    <property type="term" value="P:brassinosteroid biosynthetic process"/>
    <property type="evidence" value="ECO:0007669"/>
    <property type="project" value="TreeGrafter"/>
</dbReference>
<keyword evidence="4 12" id="KW-0349">Heme</keyword>
<evidence type="ECO:0000313" key="15">
    <source>
        <dbReference type="Proteomes" id="UP001346149"/>
    </source>
</evidence>
<dbReference type="GO" id="GO:0010268">
    <property type="term" value="P:brassinosteroid homeostasis"/>
    <property type="evidence" value="ECO:0007669"/>
    <property type="project" value="TreeGrafter"/>
</dbReference>